<evidence type="ECO:0000313" key="4">
    <source>
        <dbReference type="Proteomes" id="UP000009233"/>
    </source>
</evidence>
<evidence type="ECO:0000313" key="3">
    <source>
        <dbReference type="EMBL" id="AEG32755.1"/>
    </source>
</evidence>
<keyword evidence="2" id="KW-0732">Signal</keyword>
<dbReference type="PROSITE" id="PS51257">
    <property type="entry name" value="PROKAR_LIPOPROTEIN"/>
    <property type="match status" value="1"/>
</dbReference>
<dbReference type="PATRIC" id="fig|762633.3.peg.327"/>
<proteinExistence type="predicted"/>
<dbReference type="EMBL" id="CP002777">
    <property type="protein sequence ID" value="AEG32755.1"/>
    <property type="molecule type" value="Genomic_DNA"/>
</dbReference>
<sequence>MAWRLGLLLLLLALAGCVPASHTPSSLRVPEPCPPGQERLSPRGPCLRPEERASLYSTAELWVGVGEATYLWIFSAGAGRPEAYRFQGEVFPLEALDWGTSWVRVPSWGFPGEPYALWVRWEDGWYVRCGLFYPYPLRLPPEVEVESERVARWLEERATPPFAVEIGPGVIQGELLPKPQARIPAGWLRVRPLREEEARALRMKSAPPDLETYACWPYKAR</sequence>
<dbReference type="AlphaFoldDB" id="F6DDK3"/>
<feature type="signal peptide" evidence="2">
    <location>
        <begin position="1"/>
        <end position="20"/>
    </location>
</feature>
<dbReference type="Proteomes" id="UP000009233">
    <property type="component" value="Chromosome"/>
</dbReference>
<dbReference type="HOGENOM" id="CLU_1250152_0_0_0"/>
<dbReference type="KEGG" id="tts:Ththe16_0324"/>
<organism evidence="3 4">
    <name type="scientific">Thermus thermophilus (strain SG0.5JP17-16)</name>
    <dbReference type="NCBI Taxonomy" id="762633"/>
    <lineage>
        <taxon>Bacteria</taxon>
        <taxon>Thermotogati</taxon>
        <taxon>Deinococcota</taxon>
        <taxon>Deinococci</taxon>
        <taxon>Thermales</taxon>
        <taxon>Thermaceae</taxon>
        <taxon>Thermus</taxon>
    </lineage>
</organism>
<name>F6DDK3_THETG</name>
<evidence type="ECO:0000256" key="2">
    <source>
        <dbReference type="SAM" id="SignalP"/>
    </source>
</evidence>
<protein>
    <recommendedName>
        <fullName evidence="5">Lipoprotein</fullName>
    </recommendedName>
</protein>
<feature type="chain" id="PRO_5003338856" description="Lipoprotein" evidence="2">
    <location>
        <begin position="21"/>
        <end position="221"/>
    </location>
</feature>
<evidence type="ECO:0000256" key="1">
    <source>
        <dbReference type="SAM" id="MobiDB-lite"/>
    </source>
</evidence>
<accession>F6DDK3</accession>
<gene>
    <name evidence="3" type="ordered locus">Ththe16_0324</name>
</gene>
<feature type="region of interest" description="Disordered" evidence="1">
    <location>
        <begin position="22"/>
        <end position="42"/>
    </location>
</feature>
<reference evidence="3 4" key="1">
    <citation type="submission" date="2011-05" db="EMBL/GenBank/DDBJ databases">
        <title>Complete sequence of chromosome of Thermus thermophilus SG0.5JP17-16.</title>
        <authorList>
            <consortium name="US DOE Joint Genome Institute"/>
            <person name="Lucas S."/>
            <person name="Han J."/>
            <person name="Lapidus A."/>
            <person name="Cheng J.-F."/>
            <person name="Goodwin L."/>
            <person name="Pitluck S."/>
            <person name="Peters L."/>
            <person name="Mikhailova N."/>
            <person name="Teshima H."/>
            <person name="Han C."/>
            <person name="Tapia R."/>
            <person name="Land M."/>
            <person name="Hauser L."/>
            <person name="Kyrpides N."/>
            <person name="Ivanova N."/>
            <person name="Pagani I."/>
            <person name="Allgaier M."/>
            <person name="Hugenholtz P."/>
            <person name="Singer S."/>
            <person name="Gladden J."/>
            <person name="Woyke T."/>
        </authorList>
    </citation>
    <scope>NUCLEOTIDE SEQUENCE [LARGE SCALE GENOMIC DNA]</scope>
    <source>
        <strain evidence="3 4">SG0.5JP17-16</strain>
    </source>
</reference>
<evidence type="ECO:0008006" key="5">
    <source>
        <dbReference type="Google" id="ProtNLM"/>
    </source>
</evidence>